<dbReference type="AlphaFoldDB" id="A0A4U2PSR7"/>
<name>A0A4U2PSR7_9BACL</name>
<protein>
    <submittedName>
        <fullName evidence="1">Uncharacterized protein</fullName>
    </submittedName>
</protein>
<dbReference type="RefSeq" id="WP_137062838.1">
    <property type="nucleotide sequence ID" value="NZ_PNXQ01000015.1"/>
</dbReference>
<evidence type="ECO:0000313" key="1">
    <source>
        <dbReference type="EMBL" id="TKH42543.1"/>
    </source>
</evidence>
<evidence type="ECO:0000313" key="2">
    <source>
        <dbReference type="Proteomes" id="UP000308114"/>
    </source>
</evidence>
<accession>A0A4U2PSR7</accession>
<proteinExistence type="predicted"/>
<organism evidence="1 2">
    <name type="scientific">Paenibacillus terrae</name>
    <dbReference type="NCBI Taxonomy" id="159743"/>
    <lineage>
        <taxon>Bacteria</taxon>
        <taxon>Bacillati</taxon>
        <taxon>Bacillota</taxon>
        <taxon>Bacilli</taxon>
        <taxon>Bacillales</taxon>
        <taxon>Paenibacillaceae</taxon>
        <taxon>Paenibacillus</taxon>
    </lineage>
</organism>
<dbReference type="EMBL" id="PNXQ01000015">
    <property type="protein sequence ID" value="TKH42543.1"/>
    <property type="molecule type" value="Genomic_DNA"/>
</dbReference>
<gene>
    <name evidence="1" type="ORF">C1I60_17220</name>
</gene>
<dbReference type="Proteomes" id="UP000308114">
    <property type="component" value="Unassembled WGS sequence"/>
</dbReference>
<reference evidence="1 2" key="1">
    <citation type="submission" date="2018-01" db="EMBL/GenBank/DDBJ databases">
        <title>Bacillales members from the olive rhizosphere are effective biological control agents against Verticillium dahliae.</title>
        <authorList>
            <person name="Gomez-Lama C."/>
            <person name="Legarda G."/>
            <person name="Ruano-Rosa D."/>
            <person name="Pizarro-Tobias P."/>
            <person name="Valverde-Corredor A."/>
            <person name="Niqui J.L."/>
            <person name="Trivino J.C."/>
            <person name="Roca A."/>
            <person name="Mercado-Blanco J."/>
        </authorList>
    </citation>
    <scope>NUCLEOTIDE SEQUENCE [LARGE SCALE GENOMIC DNA]</scope>
    <source>
        <strain evidence="1 2">PIC167</strain>
    </source>
</reference>
<comment type="caution">
    <text evidence="1">The sequence shown here is derived from an EMBL/GenBank/DDBJ whole genome shotgun (WGS) entry which is preliminary data.</text>
</comment>
<sequence>MSLKRYEYRLKTLSKLAMSPRDHQGFYLAAGDFKRENILKRMSPDGETDKNAEENKVNIIYPFYQYGGYSAYNPDSTQYYIPGSSLKGAMLSHCTGQFASRLLVDDIQVKSKDLQLTQLNKLQNLSKETNESIILQPFFPNVAVEMLAAGCEYIGELFCEEEIHIYLQAARRGTILKLSQLRDKLSVVSKEIRIDDETRRYVNQLKNNIQSIIDDSREACTLLLGGYKGLALSGVFKNAEFDKLDTAVYVDLPSYLPHGIVQIEVCREVD</sequence>